<comment type="caution">
    <text evidence="5">The sequence shown here is derived from an EMBL/GenBank/DDBJ whole genome shotgun (WGS) entry which is preliminary data.</text>
</comment>
<gene>
    <name evidence="5" type="ORF">DFR76_102658</name>
</gene>
<reference evidence="5 6" key="1">
    <citation type="submission" date="2018-07" db="EMBL/GenBank/DDBJ databases">
        <title>Genomic Encyclopedia of Type Strains, Phase IV (KMG-IV): sequencing the most valuable type-strain genomes for metagenomic binning, comparative biology and taxonomic classification.</title>
        <authorList>
            <person name="Goeker M."/>
        </authorList>
    </citation>
    <scope>NUCLEOTIDE SEQUENCE [LARGE SCALE GENOMIC DNA]</scope>
    <source>
        <strain evidence="5 6">DSM 44290</strain>
    </source>
</reference>
<dbReference type="STRING" id="1210086.GCA_001613105_01234"/>
<evidence type="ECO:0000313" key="5">
    <source>
        <dbReference type="EMBL" id="RDI68257.1"/>
    </source>
</evidence>
<organism evidence="5 6">
    <name type="scientific">Nocardia pseudobrasiliensis</name>
    <dbReference type="NCBI Taxonomy" id="45979"/>
    <lineage>
        <taxon>Bacteria</taxon>
        <taxon>Bacillati</taxon>
        <taxon>Actinomycetota</taxon>
        <taxon>Actinomycetes</taxon>
        <taxon>Mycobacteriales</taxon>
        <taxon>Nocardiaceae</taxon>
        <taxon>Nocardia</taxon>
    </lineage>
</organism>
<accession>A0A370IC24</accession>
<dbReference type="SUPFAM" id="SSF52402">
    <property type="entry name" value="Adenine nucleotide alpha hydrolases-like"/>
    <property type="match status" value="2"/>
</dbReference>
<dbReference type="InterPro" id="IPR006015">
    <property type="entry name" value="Universal_stress_UspA"/>
</dbReference>
<dbReference type="Gene3D" id="3.40.50.620">
    <property type="entry name" value="HUPs"/>
    <property type="match status" value="2"/>
</dbReference>
<dbReference type="GO" id="GO:0005524">
    <property type="term" value="F:ATP binding"/>
    <property type="evidence" value="ECO:0007669"/>
    <property type="project" value="UniProtKB-KW"/>
</dbReference>
<evidence type="ECO:0000313" key="6">
    <source>
        <dbReference type="Proteomes" id="UP000254869"/>
    </source>
</evidence>
<keyword evidence="2" id="KW-0547">Nucleotide-binding</keyword>
<dbReference type="InterPro" id="IPR006016">
    <property type="entry name" value="UspA"/>
</dbReference>
<keyword evidence="6" id="KW-1185">Reference proteome</keyword>
<evidence type="ECO:0000256" key="3">
    <source>
        <dbReference type="ARBA" id="ARBA00022840"/>
    </source>
</evidence>
<sequence length="308" mass="32660">MPQQQTDVRHLASAAVVVGVDGSEASDKALDWAAGLAARRGRELRIVHGLDLEGMRQVYGRYDVWVPPVEDRLRAQGAALVARCAQRVREARPQLRVETEMSPEAPSVLLKRHSATAYLTVLGARGTSGFLGHVGSILLSVTSHASGPVVVVRADPEAVDTVRDRGPVVVGVDGSAVSEAALGAAFEEAAERDTDLVAVHVWNDFSFGMFAGDPYLLFPVPDIEVAEQAVLAERLAGWQAKYPQVPVTRKVYPSGPASVLDTLSADAQLVVVGSRGRGGFTGLLLGSTSNSLVQHAHCPVMVVHPEKG</sequence>
<dbReference type="RefSeq" id="WP_067993076.1">
    <property type="nucleotide sequence ID" value="NZ_QQBC01000002.1"/>
</dbReference>
<proteinExistence type="inferred from homology"/>
<evidence type="ECO:0000259" key="4">
    <source>
        <dbReference type="Pfam" id="PF00582"/>
    </source>
</evidence>
<evidence type="ECO:0000256" key="2">
    <source>
        <dbReference type="ARBA" id="ARBA00022741"/>
    </source>
</evidence>
<dbReference type="PANTHER" id="PTHR46268:SF27">
    <property type="entry name" value="UNIVERSAL STRESS PROTEIN RV2623"/>
    <property type="match status" value="1"/>
</dbReference>
<dbReference type="Pfam" id="PF00582">
    <property type="entry name" value="Usp"/>
    <property type="match status" value="2"/>
</dbReference>
<name>A0A370IC24_9NOCA</name>
<feature type="domain" description="UspA" evidence="4">
    <location>
        <begin position="167"/>
        <end position="304"/>
    </location>
</feature>
<dbReference type="PANTHER" id="PTHR46268">
    <property type="entry name" value="STRESS RESPONSE PROTEIN NHAX"/>
    <property type="match status" value="1"/>
</dbReference>
<evidence type="ECO:0000256" key="1">
    <source>
        <dbReference type="ARBA" id="ARBA00008791"/>
    </source>
</evidence>
<protein>
    <submittedName>
        <fullName evidence="5">Nucleotide-binding universal stress UspA family protein</fullName>
    </submittedName>
</protein>
<dbReference type="AlphaFoldDB" id="A0A370IC24"/>
<keyword evidence="3" id="KW-0067">ATP-binding</keyword>
<dbReference type="EMBL" id="QQBC01000002">
    <property type="protein sequence ID" value="RDI68257.1"/>
    <property type="molecule type" value="Genomic_DNA"/>
</dbReference>
<dbReference type="InterPro" id="IPR014729">
    <property type="entry name" value="Rossmann-like_a/b/a_fold"/>
</dbReference>
<dbReference type="Proteomes" id="UP000254869">
    <property type="component" value="Unassembled WGS sequence"/>
</dbReference>
<comment type="similarity">
    <text evidence="1">Belongs to the universal stress protein A family.</text>
</comment>
<feature type="domain" description="UspA" evidence="4">
    <location>
        <begin position="16"/>
        <end position="153"/>
    </location>
</feature>
<dbReference type="PRINTS" id="PR01438">
    <property type="entry name" value="UNVRSLSTRESS"/>
</dbReference>